<name>A0ACB9HL81_9ASTR</name>
<reference evidence="2" key="1">
    <citation type="journal article" date="2022" name="Mol. Ecol. Resour.">
        <title>The genomes of chicory, endive, great burdock and yacon provide insights into Asteraceae palaeo-polyploidization history and plant inulin production.</title>
        <authorList>
            <person name="Fan W."/>
            <person name="Wang S."/>
            <person name="Wang H."/>
            <person name="Wang A."/>
            <person name="Jiang F."/>
            <person name="Liu H."/>
            <person name="Zhao H."/>
            <person name="Xu D."/>
            <person name="Zhang Y."/>
        </authorList>
    </citation>
    <scope>NUCLEOTIDE SEQUENCE [LARGE SCALE GENOMIC DNA]</scope>
    <source>
        <strain evidence="2">cv. Yunnan</strain>
    </source>
</reference>
<sequence>MKPVLTAEDIYYMQKIEQLANERLRFFREKEMREQHAKERNKSKSKSKSKRPRSTEDGQPRRKVPKKAVRTPVVSNKVTDRLKEFVVNELKGTDMKLVIQKNLYHSDTIQSQNRLSMPMNQLETDDFLTMDEKRILNIKNSKENEIKVPLVGPTLEMYRFPMNLKMWHMASTVNYVLKTHWFEFWEDYAEYLQEDVKIQVWSFRRDEELCFAIACVEEPDGGQDDVA</sequence>
<protein>
    <submittedName>
        <fullName evidence="1">Uncharacterized protein</fullName>
    </submittedName>
</protein>
<keyword evidence="2" id="KW-1185">Reference proteome</keyword>
<evidence type="ECO:0000313" key="2">
    <source>
        <dbReference type="Proteomes" id="UP001056120"/>
    </source>
</evidence>
<organism evidence="1 2">
    <name type="scientific">Smallanthus sonchifolius</name>
    <dbReference type="NCBI Taxonomy" id="185202"/>
    <lineage>
        <taxon>Eukaryota</taxon>
        <taxon>Viridiplantae</taxon>
        <taxon>Streptophyta</taxon>
        <taxon>Embryophyta</taxon>
        <taxon>Tracheophyta</taxon>
        <taxon>Spermatophyta</taxon>
        <taxon>Magnoliopsida</taxon>
        <taxon>eudicotyledons</taxon>
        <taxon>Gunneridae</taxon>
        <taxon>Pentapetalae</taxon>
        <taxon>asterids</taxon>
        <taxon>campanulids</taxon>
        <taxon>Asterales</taxon>
        <taxon>Asteraceae</taxon>
        <taxon>Asteroideae</taxon>
        <taxon>Heliantheae alliance</taxon>
        <taxon>Millerieae</taxon>
        <taxon>Smallanthus</taxon>
    </lineage>
</organism>
<comment type="caution">
    <text evidence="1">The sequence shown here is derived from an EMBL/GenBank/DDBJ whole genome shotgun (WGS) entry which is preliminary data.</text>
</comment>
<gene>
    <name evidence="1" type="ORF">L1987_38903</name>
</gene>
<evidence type="ECO:0000313" key="1">
    <source>
        <dbReference type="EMBL" id="KAI3796236.1"/>
    </source>
</evidence>
<proteinExistence type="predicted"/>
<reference evidence="1 2" key="2">
    <citation type="journal article" date="2022" name="Mol. Ecol. Resour.">
        <title>The genomes of chicory, endive, great burdock and yacon provide insights into Asteraceae paleo-polyploidization history and plant inulin production.</title>
        <authorList>
            <person name="Fan W."/>
            <person name="Wang S."/>
            <person name="Wang H."/>
            <person name="Wang A."/>
            <person name="Jiang F."/>
            <person name="Liu H."/>
            <person name="Zhao H."/>
            <person name="Xu D."/>
            <person name="Zhang Y."/>
        </authorList>
    </citation>
    <scope>NUCLEOTIDE SEQUENCE [LARGE SCALE GENOMIC DNA]</scope>
    <source>
        <strain evidence="2">cv. Yunnan</strain>
        <tissue evidence="1">Leaves</tissue>
    </source>
</reference>
<dbReference type="EMBL" id="CM042029">
    <property type="protein sequence ID" value="KAI3796236.1"/>
    <property type="molecule type" value="Genomic_DNA"/>
</dbReference>
<accession>A0ACB9HL81</accession>
<dbReference type="Proteomes" id="UP001056120">
    <property type="component" value="Linkage Group LG12"/>
</dbReference>